<evidence type="ECO:0000256" key="1">
    <source>
        <dbReference type="ARBA" id="ARBA00022679"/>
    </source>
</evidence>
<dbReference type="GO" id="GO:0005829">
    <property type="term" value="C:cytosol"/>
    <property type="evidence" value="ECO:0007669"/>
    <property type="project" value="UniProtKB-SubCell"/>
</dbReference>
<dbReference type="PANTHER" id="PTHR11260:SF705">
    <property type="entry name" value="GLUTATHIONE TRANSFERASE"/>
    <property type="match status" value="1"/>
</dbReference>
<comment type="similarity">
    <text evidence="3">Belongs to the GST superfamily.</text>
</comment>
<sequence>MSEEEVKLLGVLTSPYKFRVEVALKLKGIPYQYIEEDLSNKSPLLLQSNPIHKKIPVLIHNGKPISESLVILEYIEDTWKKNNNNNNPLLPIDPLARSTARFWIKFIEETVKTAAKSVKTKDRGEIERIIGQVGEQVKLLEKELVGSGEEYFGGERIGLLDIVAFAMAYWFDVIQEAMAVEESLKLMTVDEKSYGYGCCCGFSSSQRQAYCLCPSSTHDFNVKDRFFSSSSSSSFFFTHDSVIYHIYFSS</sequence>
<evidence type="ECO:0000259" key="5">
    <source>
        <dbReference type="PROSITE" id="PS50405"/>
    </source>
</evidence>
<proteinExistence type="inferred from homology"/>
<evidence type="ECO:0000256" key="2">
    <source>
        <dbReference type="ARBA" id="ARBA00047960"/>
    </source>
</evidence>
<dbReference type="InterPro" id="IPR040079">
    <property type="entry name" value="Glutathione_S-Trfase"/>
</dbReference>
<dbReference type="SFLD" id="SFLDG01152">
    <property type="entry name" value="Main.3:_Omega-_and_Tau-like"/>
    <property type="match status" value="1"/>
</dbReference>
<evidence type="ECO:0000313" key="6">
    <source>
        <dbReference type="EMBL" id="CAI0435740.1"/>
    </source>
</evidence>
<organism evidence="6 7">
    <name type="scientific">Linum tenue</name>
    <dbReference type="NCBI Taxonomy" id="586396"/>
    <lineage>
        <taxon>Eukaryota</taxon>
        <taxon>Viridiplantae</taxon>
        <taxon>Streptophyta</taxon>
        <taxon>Embryophyta</taxon>
        <taxon>Tracheophyta</taxon>
        <taxon>Spermatophyta</taxon>
        <taxon>Magnoliopsida</taxon>
        <taxon>eudicotyledons</taxon>
        <taxon>Gunneridae</taxon>
        <taxon>Pentapetalae</taxon>
        <taxon>rosids</taxon>
        <taxon>fabids</taxon>
        <taxon>Malpighiales</taxon>
        <taxon>Linaceae</taxon>
        <taxon>Linum</taxon>
    </lineage>
</organism>
<dbReference type="CDD" id="cd03185">
    <property type="entry name" value="GST_C_Tau"/>
    <property type="match status" value="1"/>
</dbReference>
<dbReference type="Proteomes" id="UP001154282">
    <property type="component" value="Unassembled WGS sequence"/>
</dbReference>
<dbReference type="GO" id="GO:0006749">
    <property type="term" value="P:glutathione metabolic process"/>
    <property type="evidence" value="ECO:0007669"/>
    <property type="project" value="InterPro"/>
</dbReference>
<dbReference type="InterPro" id="IPR045073">
    <property type="entry name" value="Omega/Tau-like"/>
</dbReference>
<accession>A0AAV0LN61</accession>
<dbReference type="PROSITE" id="PS50405">
    <property type="entry name" value="GST_CTER"/>
    <property type="match status" value="1"/>
</dbReference>
<feature type="domain" description="GST C-terminal" evidence="5">
    <location>
        <begin position="93"/>
        <end position="212"/>
    </location>
</feature>
<comment type="caution">
    <text evidence="6">The sequence shown here is derived from an EMBL/GenBank/DDBJ whole genome shotgun (WGS) entry which is preliminary data.</text>
</comment>
<dbReference type="SUPFAM" id="SSF52833">
    <property type="entry name" value="Thioredoxin-like"/>
    <property type="match status" value="1"/>
</dbReference>
<dbReference type="CDD" id="cd03058">
    <property type="entry name" value="GST_N_Tau"/>
    <property type="match status" value="1"/>
</dbReference>
<dbReference type="PROSITE" id="PS50404">
    <property type="entry name" value="GST_NTER"/>
    <property type="match status" value="1"/>
</dbReference>
<dbReference type="InterPro" id="IPR045074">
    <property type="entry name" value="GST_C_Tau"/>
</dbReference>
<dbReference type="InterPro" id="IPR036249">
    <property type="entry name" value="Thioredoxin-like_sf"/>
</dbReference>
<dbReference type="PANTHER" id="PTHR11260">
    <property type="entry name" value="GLUTATHIONE S-TRANSFERASE, GST, SUPERFAMILY, GST DOMAIN CONTAINING"/>
    <property type="match status" value="1"/>
</dbReference>
<comment type="function">
    <text evidence="3">Is involved in the conjugation of reduced glutathione to a wide number of exogenous and endogenous hydrophobic electrophiles.</text>
</comment>
<dbReference type="EC" id="2.5.1.18" evidence="3"/>
<keyword evidence="3" id="KW-0963">Cytoplasm</keyword>
<dbReference type="Gene3D" id="3.40.30.10">
    <property type="entry name" value="Glutaredoxin"/>
    <property type="match status" value="1"/>
</dbReference>
<keyword evidence="7" id="KW-1185">Reference proteome</keyword>
<dbReference type="Pfam" id="PF02798">
    <property type="entry name" value="GST_N"/>
    <property type="match status" value="1"/>
</dbReference>
<protein>
    <recommendedName>
        <fullName evidence="3">Glutathione S-transferase</fullName>
        <ecNumber evidence="3">2.5.1.18</ecNumber>
    </recommendedName>
</protein>
<dbReference type="Pfam" id="PF13410">
    <property type="entry name" value="GST_C_2"/>
    <property type="match status" value="1"/>
</dbReference>
<keyword evidence="1 3" id="KW-0808">Transferase</keyword>
<comment type="catalytic activity">
    <reaction evidence="2 3">
        <text>RX + glutathione = an S-substituted glutathione + a halide anion + H(+)</text>
        <dbReference type="Rhea" id="RHEA:16437"/>
        <dbReference type="ChEBI" id="CHEBI:15378"/>
        <dbReference type="ChEBI" id="CHEBI:16042"/>
        <dbReference type="ChEBI" id="CHEBI:17792"/>
        <dbReference type="ChEBI" id="CHEBI:57925"/>
        <dbReference type="ChEBI" id="CHEBI:90779"/>
        <dbReference type="EC" id="2.5.1.18"/>
    </reaction>
</comment>
<dbReference type="InterPro" id="IPR036282">
    <property type="entry name" value="Glutathione-S-Trfase_C_sf"/>
</dbReference>
<dbReference type="InterPro" id="IPR010987">
    <property type="entry name" value="Glutathione-S-Trfase_C-like"/>
</dbReference>
<dbReference type="AlphaFoldDB" id="A0AAV0LN61"/>
<feature type="domain" description="GST N-terminal" evidence="4">
    <location>
        <begin position="4"/>
        <end position="83"/>
    </location>
</feature>
<reference evidence="6" key="1">
    <citation type="submission" date="2022-08" db="EMBL/GenBank/DDBJ databases">
        <authorList>
            <person name="Gutierrez-Valencia J."/>
        </authorList>
    </citation>
    <scope>NUCLEOTIDE SEQUENCE</scope>
</reference>
<evidence type="ECO:0000259" key="4">
    <source>
        <dbReference type="PROSITE" id="PS50404"/>
    </source>
</evidence>
<comment type="subcellular location">
    <subcellularLocation>
        <location evidence="3">Cytoplasm</location>
        <location evidence="3">Cytosol</location>
    </subcellularLocation>
</comment>
<dbReference type="SFLD" id="SFLDG00358">
    <property type="entry name" value="Main_(cytGST)"/>
    <property type="match status" value="1"/>
</dbReference>
<dbReference type="SUPFAM" id="SSF47616">
    <property type="entry name" value="GST C-terminal domain-like"/>
    <property type="match status" value="1"/>
</dbReference>
<gene>
    <name evidence="6" type="ORF">LITE_LOCUS24812</name>
</gene>
<dbReference type="GO" id="GO:0004364">
    <property type="term" value="F:glutathione transferase activity"/>
    <property type="evidence" value="ECO:0007669"/>
    <property type="project" value="UniProtKB-UniRule"/>
</dbReference>
<dbReference type="FunFam" id="3.40.30.10:FF:000014">
    <property type="entry name" value="Tau class glutathione S-transferase"/>
    <property type="match status" value="1"/>
</dbReference>
<dbReference type="InterPro" id="IPR004045">
    <property type="entry name" value="Glutathione_S-Trfase_N"/>
</dbReference>
<evidence type="ECO:0000313" key="7">
    <source>
        <dbReference type="Proteomes" id="UP001154282"/>
    </source>
</evidence>
<name>A0AAV0LN61_9ROSI</name>
<dbReference type="SFLD" id="SFLDS00019">
    <property type="entry name" value="Glutathione_Transferase_(cytos"/>
    <property type="match status" value="1"/>
</dbReference>
<dbReference type="EMBL" id="CAMGYJ010000006">
    <property type="protein sequence ID" value="CAI0435740.1"/>
    <property type="molecule type" value="Genomic_DNA"/>
</dbReference>
<evidence type="ECO:0000256" key="3">
    <source>
        <dbReference type="RuleBase" id="RU369102"/>
    </source>
</evidence>
<dbReference type="Gene3D" id="1.20.1050.10">
    <property type="match status" value="1"/>
</dbReference>